<dbReference type="RefSeq" id="WP_013764590.1">
    <property type="nucleotide sequence ID" value="NC_015510.1"/>
</dbReference>
<dbReference type="EMBL" id="CP002691">
    <property type="protein sequence ID" value="AEE50037.1"/>
    <property type="molecule type" value="Genomic_DNA"/>
</dbReference>
<name>F4KRT3_HALH1</name>
<accession>F4KRT3</accession>
<gene>
    <name evidence="1" type="ordered locus">Halhy_2152</name>
</gene>
<dbReference type="Pfam" id="PF08869">
    <property type="entry name" value="XisI"/>
    <property type="match status" value="1"/>
</dbReference>
<evidence type="ECO:0000313" key="2">
    <source>
        <dbReference type="Proteomes" id="UP000008461"/>
    </source>
</evidence>
<proteinExistence type="predicted"/>
<evidence type="ECO:0000313" key="1">
    <source>
        <dbReference type="EMBL" id="AEE50037.1"/>
    </source>
</evidence>
<dbReference type="OrthoDB" id="961570at2"/>
<dbReference type="SUPFAM" id="SSF143847">
    <property type="entry name" value="XisI-like"/>
    <property type="match status" value="1"/>
</dbReference>
<dbReference type="eggNOG" id="ENOG5032I12">
    <property type="taxonomic scope" value="Bacteria"/>
</dbReference>
<reference key="2">
    <citation type="submission" date="2011-04" db="EMBL/GenBank/DDBJ databases">
        <title>Complete sequence of chromosome of Haliscomenobacter hydrossis DSM 1100.</title>
        <authorList>
            <consortium name="US DOE Joint Genome Institute (JGI-PGF)"/>
            <person name="Lucas S."/>
            <person name="Han J."/>
            <person name="Lapidus A."/>
            <person name="Bruce D."/>
            <person name="Goodwin L."/>
            <person name="Pitluck S."/>
            <person name="Peters L."/>
            <person name="Kyrpides N."/>
            <person name="Mavromatis K."/>
            <person name="Ivanova N."/>
            <person name="Ovchinnikova G."/>
            <person name="Pagani I."/>
            <person name="Daligault H."/>
            <person name="Detter J.C."/>
            <person name="Han C."/>
            <person name="Land M."/>
            <person name="Hauser L."/>
            <person name="Markowitz V."/>
            <person name="Cheng J.-F."/>
            <person name="Hugenholtz P."/>
            <person name="Woyke T."/>
            <person name="Wu D."/>
            <person name="Verbarg S."/>
            <person name="Frueling A."/>
            <person name="Brambilla E."/>
            <person name="Klenk H.-P."/>
            <person name="Eisen J.A."/>
        </authorList>
    </citation>
    <scope>NUCLEOTIDE SEQUENCE</scope>
    <source>
        <strain>DSM 1100</strain>
    </source>
</reference>
<dbReference type="CDD" id="cd16382">
    <property type="entry name" value="XisI-like"/>
    <property type="match status" value="1"/>
</dbReference>
<dbReference type="Gene3D" id="3.30.310.110">
    <property type="entry name" value="XisI-like"/>
    <property type="match status" value="1"/>
</dbReference>
<protein>
    <submittedName>
        <fullName evidence="1">XisI protein</fullName>
    </submittedName>
</protein>
<dbReference type="KEGG" id="hhy:Halhy_2152"/>
<dbReference type="InterPro" id="IPR014968">
    <property type="entry name" value="XisI"/>
</dbReference>
<dbReference type="STRING" id="760192.Halhy_2152"/>
<keyword evidence="2" id="KW-1185">Reference proteome</keyword>
<dbReference type="AlphaFoldDB" id="F4KRT3"/>
<organism evidence="1 2">
    <name type="scientific">Haliscomenobacter hydrossis (strain ATCC 27775 / DSM 1100 / LMG 10767 / O)</name>
    <dbReference type="NCBI Taxonomy" id="760192"/>
    <lineage>
        <taxon>Bacteria</taxon>
        <taxon>Pseudomonadati</taxon>
        <taxon>Bacteroidota</taxon>
        <taxon>Saprospiria</taxon>
        <taxon>Saprospirales</taxon>
        <taxon>Haliscomenobacteraceae</taxon>
        <taxon>Haliscomenobacter</taxon>
    </lineage>
</organism>
<sequence>MDTVDNYKAIIRELVESIAAISPSTPEVETQKILDDENGHYLLFSVGWEKTRWVYATFVHIDVKPNGRVWLQHDGTDLKIADMMVEKGIPRNNIVIGFQAPHARVLMEEYAVE</sequence>
<dbReference type="InterPro" id="IPR035943">
    <property type="entry name" value="XisI-like_sf"/>
</dbReference>
<reference evidence="1 2" key="1">
    <citation type="journal article" date="2011" name="Stand. Genomic Sci.">
        <title>Complete genome sequence of Haliscomenobacter hydrossis type strain (O).</title>
        <authorList>
            <consortium name="US DOE Joint Genome Institute (JGI-PGF)"/>
            <person name="Daligault H."/>
            <person name="Lapidus A."/>
            <person name="Zeytun A."/>
            <person name="Nolan M."/>
            <person name="Lucas S."/>
            <person name="Del Rio T.G."/>
            <person name="Tice H."/>
            <person name="Cheng J.F."/>
            <person name="Tapia R."/>
            <person name="Han C."/>
            <person name="Goodwin L."/>
            <person name="Pitluck S."/>
            <person name="Liolios K."/>
            <person name="Pagani I."/>
            <person name="Ivanova N."/>
            <person name="Huntemann M."/>
            <person name="Mavromatis K."/>
            <person name="Mikhailova N."/>
            <person name="Pati A."/>
            <person name="Chen A."/>
            <person name="Palaniappan K."/>
            <person name="Land M."/>
            <person name="Hauser L."/>
            <person name="Brambilla E.M."/>
            <person name="Rohde M."/>
            <person name="Verbarg S."/>
            <person name="Goker M."/>
            <person name="Bristow J."/>
            <person name="Eisen J.A."/>
            <person name="Markowitz V."/>
            <person name="Hugenholtz P."/>
            <person name="Kyrpides N.C."/>
            <person name="Klenk H.P."/>
            <person name="Woyke T."/>
        </authorList>
    </citation>
    <scope>NUCLEOTIDE SEQUENCE [LARGE SCALE GENOMIC DNA]</scope>
    <source>
        <strain evidence="2">ATCC 27775 / DSM 1100 / LMG 10767 / O</strain>
    </source>
</reference>
<dbReference type="Proteomes" id="UP000008461">
    <property type="component" value="Chromosome"/>
</dbReference>
<dbReference type="HOGENOM" id="CLU_149829_1_0_10"/>